<dbReference type="PROSITE" id="PS00963">
    <property type="entry name" value="RIBOSOMAL_S2_2"/>
    <property type="match status" value="1"/>
</dbReference>
<evidence type="ECO:0000256" key="5">
    <source>
        <dbReference type="HAMAP-Rule" id="MF_00291"/>
    </source>
</evidence>
<dbReference type="GO" id="GO:0003735">
    <property type="term" value="F:structural constituent of ribosome"/>
    <property type="evidence" value="ECO:0007669"/>
    <property type="project" value="InterPro"/>
</dbReference>
<dbReference type="CDD" id="cd01425">
    <property type="entry name" value="RPS2"/>
    <property type="match status" value="1"/>
</dbReference>
<evidence type="ECO:0000256" key="2">
    <source>
        <dbReference type="ARBA" id="ARBA00022980"/>
    </source>
</evidence>
<dbReference type="PANTHER" id="PTHR12534">
    <property type="entry name" value="30S RIBOSOMAL PROTEIN S2 PROKARYOTIC AND ORGANELLAR"/>
    <property type="match status" value="1"/>
</dbReference>
<dbReference type="AlphaFoldDB" id="A0A370CG32"/>
<dbReference type="InterPro" id="IPR001865">
    <property type="entry name" value="Ribosomal_uS2"/>
</dbReference>
<dbReference type="HAMAP" id="MF_00291_B">
    <property type="entry name" value="Ribosomal_uS2_B"/>
    <property type="match status" value="1"/>
</dbReference>
<dbReference type="GO" id="GO:0006412">
    <property type="term" value="P:translation"/>
    <property type="evidence" value="ECO:0007669"/>
    <property type="project" value="UniProtKB-UniRule"/>
</dbReference>
<evidence type="ECO:0000256" key="6">
    <source>
        <dbReference type="RuleBase" id="RU003631"/>
    </source>
</evidence>
<keyword evidence="3 5" id="KW-0687">Ribonucleoprotein</keyword>
<comment type="caution">
    <text evidence="7">The sequence shown here is derived from an EMBL/GenBank/DDBJ whole genome shotgun (WGS) entry which is preliminary data.</text>
</comment>
<reference evidence="7 8" key="2">
    <citation type="journal article" date="2018" name="J. Invertebr. Pathol.">
        <title>'Candidatus Aquirickettsiella gammari' (Gammaproteobacteria: Legionellales: Coxiellaceae): A bacterial pathogen of the freshwater crustacean Gammarus fossarum (Malacostraca: Amphipoda).</title>
        <authorList>
            <person name="Bojko J."/>
            <person name="Dunn A.M."/>
            <person name="Stebbing P.D."/>
            <person name="van Aerle R."/>
            <person name="Bacela-Spychalska K."/>
            <person name="Bean T.P."/>
            <person name="Urrutia A."/>
            <person name="Stentiford G.D."/>
        </authorList>
    </citation>
    <scope>NUCLEOTIDE SEQUENCE [LARGE SCALE GENOMIC DNA]</scope>
    <source>
        <strain evidence="7">RA15029</strain>
    </source>
</reference>
<evidence type="ECO:0000256" key="4">
    <source>
        <dbReference type="ARBA" id="ARBA00035256"/>
    </source>
</evidence>
<proteinExistence type="inferred from homology"/>
<evidence type="ECO:0000313" key="7">
    <source>
        <dbReference type="EMBL" id="RDH40028.1"/>
    </source>
</evidence>
<dbReference type="NCBIfam" id="TIGR01011">
    <property type="entry name" value="rpsB_bact"/>
    <property type="match status" value="1"/>
</dbReference>
<evidence type="ECO:0000313" key="8">
    <source>
        <dbReference type="Proteomes" id="UP000226429"/>
    </source>
</evidence>
<gene>
    <name evidence="5 7" type="primary">rpsB</name>
    <name evidence="7" type="ORF">CFE62_005970</name>
</gene>
<comment type="similarity">
    <text evidence="1 5 6">Belongs to the universal ribosomal protein uS2 family.</text>
</comment>
<dbReference type="PANTHER" id="PTHR12534:SF0">
    <property type="entry name" value="SMALL RIBOSOMAL SUBUNIT PROTEIN US2M"/>
    <property type="match status" value="1"/>
</dbReference>
<dbReference type="SUPFAM" id="SSF52313">
    <property type="entry name" value="Ribosomal protein S2"/>
    <property type="match status" value="1"/>
</dbReference>
<evidence type="ECO:0000256" key="1">
    <source>
        <dbReference type="ARBA" id="ARBA00006242"/>
    </source>
</evidence>
<dbReference type="FunFam" id="1.10.287.610:FF:000001">
    <property type="entry name" value="30S ribosomal protein S2"/>
    <property type="match status" value="1"/>
</dbReference>
<name>A0A370CG32_9COXI</name>
<sequence>MSTTATLRQLFEAGVHFGHRTCFREPKMAAYIYGVRNGISIIDLEKTRGYITEALNYIAKIAARPGSKILFVGTKRAAQDLVKAQALRCGMPYVNHRWLGGLLTNYRTIRQSIKRLKELEAQSQDGSFNQLTKKEALNLQRQMDKLERGLGGIKDMSGLPDALFVIDRGYEHIAISEAQKLKIPVISIVDTNHSPEGIDYIIPGNDDAARAITLYTQMVADTVLEARSAATKPTEISLAEVEKTDVLEVTESALESSKSTDGKGE</sequence>
<protein>
    <recommendedName>
        <fullName evidence="4 5">Small ribosomal subunit protein uS2</fullName>
    </recommendedName>
</protein>
<organism evidence="7 8">
    <name type="scientific">Candidatus Aquirickettsiella gammari</name>
    <dbReference type="NCBI Taxonomy" id="2016198"/>
    <lineage>
        <taxon>Bacteria</taxon>
        <taxon>Pseudomonadati</taxon>
        <taxon>Pseudomonadota</taxon>
        <taxon>Gammaproteobacteria</taxon>
        <taxon>Legionellales</taxon>
        <taxon>Coxiellaceae</taxon>
        <taxon>Candidatus Aquirickettsiella</taxon>
    </lineage>
</organism>
<dbReference type="EMBL" id="NMOS02000019">
    <property type="protein sequence ID" value="RDH40028.1"/>
    <property type="molecule type" value="Genomic_DNA"/>
</dbReference>
<dbReference type="PROSITE" id="PS00962">
    <property type="entry name" value="RIBOSOMAL_S2_1"/>
    <property type="match status" value="1"/>
</dbReference>
<dbReference type="Pfam" id="PF00318">
    <property type="entry name" value="Ribosomal_S2"/>
    <property type="match status" value="1"/>
</dbReference>
<dbReference type="InterPro" id="IPR023591">
    <property type="entry name" value="Ribosomal_uS2_flav_dom_sf"/>
</dbReference>
<reference evidence="7 8" key="1">
    <citation type="journal article" date="2017" name="Int. J. Syst. Evol. Microbiol.">
        <title>Aquarickettsiella crustaci n. gen. n. sp. (Gammaproteobacteria: Legionellales: Coxiellaceae); a bacterial pathogen of the freshwater crustacean: Gammarus fossarum (Malacostraca: Amphipoda).</title>
        <authorList>
            <person name="Bojko J."/>
            <person name="Dunn A.M."/>
            <person name="Stebbing P.D."/>
            <person name="Van Aerle R."/>
            <person name="Bacela-Spychalska K."/>
            <person name="Bean T.P."/>
            <person name="Stentiford G.D."/>
        </authorList>
    </citation>
    <scope>NUCLEOTIDE SEQUENCE [LARGE SCALE GENOMIC DNA]</scope>
    <source>
        <strain evidence="7">RA15029</strain>
    </source>
</reference>
<evidence type="ECO:0000256" key="3">
    <source>
        <dbReference type="ARBA" id="ARBA00023274"/>
    </source>
</evidence>
<dbReference type="Proteomes" id="UP000226429">
    <property type="component" value="Unassembled WGS sequence"/>
</dbReference>
<dbReference type="InterPro" id="IPR018130">
    <property type="entry name" value="Ribosomal_uS2_CS"/>
</dbReference>
<dbReference type="Gene3D" id="3.40.50.10490">
    <property type="entry name" value="Glucose-6-phosphate isomerase like protein, domain 1"/>
    <property type="match status" value="1"/>
</dbReference>
<dbReference type="GO" id="GO:0022627">
    <property type="term" value="C:cytosolic small ribosomal subunit"/>
    <property type="evidence" value="ECO:0007669"/>
    <property type="project" value="TreeGrafter"/>
</dbReference>
<dbReference type="Gene3D" id="1.10.287.610">
    <property type="entry name" value="Helix hairpin bin"/>
    <property type="match status" value="1"/>
</dbReference>
<dbReference type="PRINTS" id="PR00395">
    <property type="entry name" value="RIBOSOMALS2"/>
</dbReference>
<keyword evidence="8" id="KW-1185">Reference proteome</keyword>
<dbReference type="InterPro" id="IPR005706">
    <property type="entry name" value="Ribosomal_uS2_bac/mit/plastid"/>
</dbReference>
<keyword evidence="2 5" id="KW-0689">Ribosomal protein</keyword>
<accession>A0A370CG32</accession>